<dbReference type="HOGENOM" id="CLU_3419445_0_0_1"/>
<keyword evidence="3" id="KW-1185">Reference proteome</keyword>
<dbReference type="EMBL" id="CAFZ01001302">
    <property type="protein sequence ID" value="CCA77135.1"/>
    <property type="molecule type" value="Genomic_DNA"/>
</dbReference>
<feature type="region of interest" description="Disordered" evidence="1">
    <location>
        <begin position="1"/>
        <end position="25"/>
    </location>
</feature>
<name>G4U0P2_SERID</name>
<gene>
    <name evidence="2" type="ORF">PIIN_11118</name>
</gene>
<evidence type="ECO:0000313" key="2">
    <source>
        <dbReference type="EMBL" id="CCA77135.1"/>
    </source>
</evidence>
<sequence>MSGFSDKKLRAVDEGGVPTSGTCPK</sequence>
<dbReference type="InParanoid" id="G4U0P2"/>
<organism evidence="2 3">
    <name type="scientific">Serendipita indica (strain DSM 11827)</name>
    <name type="common">Root endophyte fungus</name>
    <name type="synonym">Piriformospora indica</name>
    <dbReference type="NCBI Taxonomy" id="1109443"/>
    <lineage>
        <taxon>Eukaryota</taxon>
        <taxon>Fungi</taxon>
        <taxon>Dikarya</taxon>
        <taxon>Basidiomycota</taxon>
        <taxon>Agaricomycotina</taxon>
        <taxon>Agaricomycetes</taxon>
        <taxon>Sebacinales</taxon>
        <taxon>Serendipitaceae</taxon>
        <taxon>Serendipita</taxon>
    </lineage>
</organism>
<protein>
    <submittedName>
        <fullName evidence="2">Uncharacterized protein</fullName>
    </submittedName>
</protein>
<reference evidence="2 3" key="1">
    <citation type="journal article" date="2011" name="PLoS Pathog.">
        <title>Endophytic Life Strategies Decoded by Genome and Transcriptome Analyses of the Mutualistic Root Symbiont Piriformospora indica.</title>
        <authorList>
            <person name="Zuccaro A."/>
            <person name="Lahrmann U."/>
            <person name="Guldener U."/>
            <person name="Langen G."/>
            <person name="Pfiffi S."/>
            <person name="Biedenkopf D."/>
            <person name="Wong P."/>
            <person name="Samans B."/>
            <person name="Grimm C."/>
            <person name="Basiewicz M."/>
            <person name="Murat C."/>
            <person name="Martin F."/>
            <person name="Kogel K.H."/>
        </authorList>
    </citation>
    <scope>NUCLEOTIDE SEQUENCE [LARGE SCALE GENOMIC DNA]</scope>
    <source>
        <strain evidence="2 3">DSM 11827</strain>
    </source>
</reference>
<accession>G4U0P2</accession>
<evidence type="ECO:0000256" key="1">
    <source>
        <dbReference type="SAM" id="MobiDB-lite"/>
    </source>
</evidence>
<feature type="compositionally biased region" description="Basic and acidic residues" evidence="1">
    <location>
        <begin position="1"/>
        <end position="13"/>
    </location>
</feature>
<dbReference type="Proteomes" id="UP000007148">
    <property type="component" value="Unassembled WGS sequence"/>
</dbReference>
<proteinExistence type="predicted"/>
<comment type="caution">
    <text evidence="2">The sequence shown here is derived from an EMBL/GenBank/DDBJ whole genome shotgun (WGS) entry which is preliminary data.</text>
</comment>
<evidence type="ECO:0000313" key="3">
    <source>
        <dbReference type="Proteomes" id="UP000007148"/>
    </source>
</evidence>
<dbReference type="AlphaFoldDB" id="G4U0P2"/>